<dbReference type="VEuPathDB" id="FungiDB:HZS61_002625"/>
<dbReference type="EC" id="2.4.1.16" evidence="2"/>
<keyword evidence="4" id="KW-0328">Glycosyltransferase</keyword>
<keyword evidence="5" id="KW-1133">Transmembrane helix</keyword>
<sequence>MDPLSIVSGCAGLITAIGSLTVSINTFVRSVREARSDLDRVSRELHSLRNVLELIQEDAIDDMKLFPPTIQHHISVIVSNCSSVIAEVQTCITKYADGRIKSRASWVTNGQGDMEKLRSSLEAHKSALELALDMLALALTKDIKTDTTELRNDTTAIKDDTAQILQEIAQLQARLPDTAAAPNDYILQRFLEDMATYTEATLDVDVEFSDRASYKAPSFIDEVAERPTVAASDGPPNLCPSDPSGIVGPQKLNAESNDEENAAQIIFRVLNNRSHTYWPRPSHEQPPTRPCEPGPSVKVNQQNHHDKYPTSQILGQPILPYLLSTTSPFPAQALPRAHELTMSSSVRPTAPPSPPSSQRTEGQTNKDPAKYEEECSLSDENHTASFRGNVVLDIPAPKRILDLVPHAAAPECDEFTHSRFTWITCHPKNFASCNYTLRPTLFGQPRQIRFILVVQVDPDDCYATERWNLIHDSLVYAQERLKASGEGSDIWTKVLVHVHLPRRWIWADKSWTNFLKEIGLNQPIRGLITKLDHKRLKEPLHVDTRFIAGQRVYCTMSEVSQSAPNT</sequence>
<accession>A0A420M913</accession>
<protein>
    <recommendedName>
        <fullName evidence="2">chitin synthase</fullName>
        <ecNumber evidence="2">2.4.1.16</ecNumber>
    </recommendedName>
</protein>
<dbReference type="InterPro" id="IPR013616">
    <property type="entry name" value="Chitin_synth_N"/>
</dbReference>
<dbReference type="VEuPathDB" id="FungiDB:FOXG_01237"/>
<keyword evidence="7" id="KW-0175">Coiled coil</keyword>
<reference evidence="11 12" key="1">
    <citation type="journal article" date="2018" name="Sci. Rep.">
        <title>Characterisation of pathogen-specific regions and novel effector candidates in Fusarium oxysporum f. sp. cepae.</title>
        <authorList>
            <person name="Armitage A.D."/>
            <person name="Taylor A."/>
            <person name="Sobczyk M.K."/>
            <person name="Baxter L."/>
            <person name="Greenfield B.P."/>
            <person name="Bates H.J."/>
            <person name="Wilson F."/>
            <person name="Jackson A.C."/>
            <person name="Ott S."/>
            <person name="Harrison R.J."/>
            <person name="Clarkson J.P."/>
        </authorList>
    </citation>
    <scope>NUCLEOTIDE SEQUENCE [LARGE SCALE GENOMIC DNA]</scope>
    <source>
        <strain evidence="11 12">Fo_A13</strain>
    </source>
</reference>
<dbReference type="VEuPathDB" id="FungiDB:FOC1_g10016560"/>
<feature type="region of interest" description="Disordered" evidence="8">
    <location>
        <begin position="277"/>
        <end position="311"/>
    </location>
</feature>
<evidence type="ECO:0000256" key="8">
    <source>
        <dbReference type="SAM" id="MobiDB-lite"/>
    </source>
</evidence>
<comment type="caution">
    <text evidence="11">The sequence shown here is derived from an EMBL/GenBank/DDBJ whole genome shotgun (WGS) entry which is preliminary data.</text>
</comment>
<dbReference type="AlphaFoldDB" id="A0A420M913"/>
<dbReference type="VEuPathDB" id="FungiDB:FOZG_02038"/>
<evidence type="ECO:0000256" key="3">
    <source>
        <dbReference type="ARBA" id="ARBA00022475"/>
    </source>
</evidence>
<organism evidence="11 12">
    <name type="scientific">Fusarium oxysporum</name>
    <name type="common">Fusarium vascular wilt</name>
    <dbReference type="NCBI Taxonomy" id="5507"/>
    <lineage>
        <taxon>Eukaryota</taxon>
        <taxon>Fungi</taxon>
        <taxon>Dikarya</taxon>
        <taxon>Ascomycota</taxon>
        <taxon>Pezizomycotina</taxon>
        <taxon>Sordariomycetes</taxon>
        <taxon>Hypocreomycetidae</taxon>
        <taxon>Hypocreales</taxon>
        <taxon>Nectriaceae</taxon>
        <taxon>Fusarium</taxon>
        <taxon>Fusarium oxysporum species complex</taxon>
    </lineage>
</organism>
<dbReference type="VEuPathDB" id="FungiDB:FOMG_02053"/>
<feature type="region of interest" description="Disordered" evidence="8">
    <location>
        <begin position="342"/>
        <end position="378"/>
    </location>
</feature>
<evidence type="ECO:0000259" key="10">
    <source>
        <dbReference type="Pfam" id="PF17111"/>
    </source>
</evidence>
<dbReference type="VEuPathDB" id="FungiDB:FOMG_03191"/>
<proteinExistence type="predicted"/>
<feature type="coiled-coil region" evidence="7">
    <location>
        <begin position="31"/>
        <end position="58"/>
    </location>
</feature>
<dbReference type="VEuPathDB" id="FungiDB:FOC4_g10014169"/>
<evidence type="ECO:0000256" key="5">
    <source>
        <dbReference type="ARBA" id="ARBA00022989"/>
    </source>
</evidence>
<evidence type="ECO:0000256" key="2">
    <source>
        <dbReference type="ARBA" id="ARBA00012543"/>
    </source>
</evidence>
<evidence type="ECO:0000256" key="4">
    <source>
        <dbReference type="ARBA" id="ARBA00022676"/>
    </source>
</evidence>
<keyword evidence="3" id="KW-1003">Cell membrane</keyword>
<evidence type="ECO:0000256" key="6">
    <source>
        <dbReference type="ARBA" id="ARBA00023180"/>
    </source>
</evidence>
<gene>
    <name evidence="11" type="ORF">BFJ69_g17167</name>
</gene>
<evidence type="ECO:0000313" key="11">
    <source>
        <dbReference type="EMBL" id="RKK61041.1"/>
    </source>
</evidence>
<comment type="subcellular location">
    <subcellularLocation>
        <location evidence="1">Cell membrane</location>
        <topology evidence="1">Multi-pass membrane protein</topology>
    </subcellularLocation>
</comment>
<evidence type="ECO:0000256" key="7">
    <source>
        <dbReference type="SAM" id="Coils"/>
    </source>
</evidence>
<dbReference type="Pfam" id="PF08407">
    <property type="entry name" value="Chitin_synth_1N"/>
    <property type="match status" value="1"/>
</dbReference>
<dbReference type="VEuPathDB" id="FungiDB:FOIG_10988"/>
<evidence type="ECO:0000313" key="12">
    <source>
        <dbReference type="Proteomes" id="UP000285084"/>
    </source>
</evidence>
<dbReference type="GO" id="GO:0005886">
    <property type="term" value="C:plasma membrane"/>
    <property type="evidence" value="ECO:0007669"/>
    <property type="project" value="UniProtKB-SubCell"/>
</dbReference>
<evidence type="ECO:0000256" key="1">
    <source>
        <dbReference type="ARBA" id="ARBA00004651"/>
    </source>
</evidence>
<dbReference type="GO" id="GO:0004100">
    <property type="term" value="F:chitin synthase activity"/>
    <property type="evidence" value="ECO:0007669"/>
    <property type="project" value="UniProtKB-EC"/>
</dbReference>
<dbReference type="InterPro" id="IPR031348">
    <property type="entry name" value="PigL_N"/>
</dbReference>
<keyword evidence="4" id="KW-0808">Transferase</keyword>
<feature type="compositionally biased region" description="Polar residues" evidence="8">
    <location>
        <begin position="356"/>
        <end position="366"/>
    </location>
</feature>
<keyword evidence="6" id="KW-0325">Glycoprotein</keyword>
<dbReference type="Pfam" id="PF17111">
    <property type="entry name" value="PigL_N"/>
    <property type="match status" value="1"/>
</dbReference>
<keyword evidence="5" id="KW-0472">Membrane</keyword>
<dbReference type="Proteomes" id="UP000285084">
    <property type="component" value="Unassembled WGS sequence"/>
</dbReference>
<name>A0A420M913_FUSOX</name>
<dbReference type="VEuPathDB" id="FungiDB:FOC4_g10007017"/>
<evidence type="ECO:0000259" key="9">
    <source>
        <dbReference type="Pfam" id="PF08407"/>
    </source>
</evidence>
<feature type="domain" description="Azaphilone pigments biosynthesis cluster protein L N-terminal" evidence="10">
    <location>
        <begin position="1"/>
        <end position="178"/>
    </location>
</feature>
<dbReference type="EMBL" id="MRCX01000679">
    <property type="protein sequence ID" value="RKK61041.1"/>
    <property type="molecule type" value="Genomic_DNA"/>
</dbReference>
<keyword evidence="5" id="KW-0812">Transmembrane</keyword>
<feature type="domain" description="Chitin synthase N-terminal" evidence="9">
    <location>
        <begin position="385"/>
        <end position="447"/>
    </location>
</feature>
<dbReference type="VEuPathDB" id="FungiDB:FOZG_03119"/>